<evidence type="ECO:0000313" key="1">
    <source>
        <dbReference type="EMBL" id="WIA12343.1"/>
    </source>
</evidence>
<proteinExistence type="predicted"/>
<reference evidence="1 2" key="1">
    <citation type="submission" date="2023-05" db="EMBL/GenBank/DDBJ databases">
        <title>A 100% complete, gapless, phased diploid assembly of the Scenedesmus obliquus UTEX 3031 genome.</title>
        <authorList>
            <person name="Biondi T.C."/>
            <person name="Hanschen E.R."/>
            <person name="Kwon T."/>
            <person name="Eng W."/>
            <person name="Kruse C.P.S."/>
            <person name="Koehler S.I."/>
            <person name="Kunde Y."/>
            <person name="Gleasner C.D."/>
            <person name="You Mak K.T."/>
            <person name="Polle J."/>
            <person name="Hovde B.T."/>
            <person name="Starkenburg S.R."/>
        </authorList>
    </citation>
    <scope>NUCLEOTIDE SEQUENCE [LARGE SCALE GENOMIC DNA]</scope>
    <source>
        <strain evidence="1 2">DOE0152z</strain>
    </source>
</reference>
<sequence>MGTASAVVRSGLGGLALGGILYLAGDTASDLMVYNRLHSQAMLLVAADPDIPQIVGYPYTTGSWYDATLAFSHRDKVAHCTFQLKGTKGVTDIAVKAGRQPGYKSNVLYNILGPGTWQTQY</sequence>
<protein>
    <submittedName>
        <fullName evidence="1">Uncharacterized protein</fullName>
    </submittedName>
</protein>
<dbReference type="Proteomes" id="UP001244341">
    <property type="component" value="Chromosome 3b"/>
</dbReference>
<gene>
    <name evidence="1" type="ORF">OEZ85_012394</name>
</gene>
<organism evidence="1 2">
    <name type="scientific">Tetradesmus obliquus</name>
    <name type="common">Green alga</name>
    <name type="synonym">Acutodesmus obliquus</name>
    <dbReference type="NCBI Taxonomy" id="3088"/>
    <lineage>
        <taxon>Eukaryota</taxon>
        <taxon>Viridiplantae</taxon>
        <taxon>Chlorophyta</taxon>
        <taxon>core chlorophytes</taxon>
        <taxon>Chlorophyceae</taxon>
        <taxon>CS clade</taxon>
        <taxon>Sphaeropleales</taxon>
        <taxon>Scenedesmaceae</taxon>
        <taxon>Tetradesmus</taxon>
    </lineage>
</organism>
<dbReference type="PANTHER" id="PTHR35114">
    <property type="entry name" value="CYTOCHROME OXIDASE COMPLEX ASSEMBLY PROTEIN"/>
    <property type="match status" value="1"/>
</dbReference>
<dbReference type="EMBL" id="CP126210">
    <property type="protein sequence ID" value="WIA12343.1"/>
    <property type="molecule type" value="Genomic_DNA"/>
</dbReference>
<keyword evidence="2" id="KW-1185">Reference proteome</keyword>
<accession>A0ABY8TT73</accession>
<evidence type="ECO:0000313" key="2">
    <source>
        <dbReference type="Proteomes" id="UP001244341"/>
    </source>
</evidence>
<dbReference type="PANTHER" id="PTHR35114:SF1">
    <property type="entry name" value="CYTOCHROME OXIDASE COMPLEX ASSEMBLY PROTEIN"/>
    <property type="match status" value="1"/>
</dbReference>
<name>A0ABY8TT73_TETOB</name>